<feature type="domain" description="Tudor" evidence="2">
    <location>
        <begin position="1091"/>
        <end position="1150"/>
    </location>
</feature>
<dbReference type="Gene3D" id="2.40.50.90">
    <property type="match status" value="8"/>
</dbReference>
<feature type="domain" description="Tudor" evidence="2">
    <location>
        <begin position="313"/>
        <end position="371"/>
    </location>
</feature>
<feature type="domain" description="Tudor" evidence="2">
    <location>
        <begin position="509"/>
        <end position="565"/>
    </location>
</feature>
<feature type="domain" description="Tudor" evidence="2">
    <location>
        <begin position="1474"/>
        <end position="1532"/>
    </location>
</feature>
<feature type="domain" description="Tudor" evidence="2">
    <location>
        <begin position="1663"/>
        <end position="1723"/>
    </location>
</feature>
<dbReference type="PANTHER" id="PTHR22948:SF72">
    <property type="entry name" value="TUDOR DOMAIN-CONTAINING PROTEIN"/>
    <property type="match status" value="1"/>
</dbReference>
<protein>
    <submittedName>
        <fullName evidence="4">LOW QUALITY PROTEIN: maternal protein tudor</fullName>
    </submittedName>
</protein>
<dbReference type="KEGG" id="bvk:117236635"/>
<gene>
    <name evidence="4" type="primary">LOC117236635</name>
</gene>
<organism evidence="3 4">
    <name type="scientific">Bombus vosnesenskii</name>
    <dbReference type="NCBI Taxonomy" id="207650"/>
    <lineage>
        <taxon>Eukaryota</taxon>
        <taxon>Metazoa</taxon>
        <taxon>Ecdysozoa</taxon>
        <taxon>Arthropoda</taxon>
        <taxon>Hexapoda</taxon>
        <taxon>Insecta</taxon>
        <taxon>Pterygota</taxon>
        <taxon>Neoptera</taxon>
        <taxon>Endopterygota</taxon>
        <taxon>Hymenoptera</taxon>
        <taxon>Apocrita</taxon>
        <taxon>Aculeata</taxon>
        <taxon>Apoidea</taxon>
        <taxon>Anthophila</taxon>
        <taxon>Apidae</taxon>
        <taxon>Bombus</taxon>
        <taxon>Pyrobombus</taxon>
    </lineage>
</organism>
<evidence type="ECO:0000256" key="1">
    <source>
        <dbReference type="SAM" id="MobiDB-lite"/>
    </source>
</evidence>
<dbReference type="SUPFAM" id="SSF63748">
    <property type="entry name" value="Tudor/PWWP/MBT"/>
    <property type="match status" value="10"/>
</dbReference>
<feature type="domain" description="Tudor" evidence="2">
    <location>
        <begin position="2037"/>
        <end position="2095"/>
    </location>
</feature>
<dbReference type="InterPro" id="IPR050621">
    <property type="entry name" value="Tudor_domain_containing"/>
</dbReference>
<dbReference type="RefSeq" id="XP_033355658.1">
    <property type="nucleotide sequence ID" value="XM_033499767.1"/>
</dbReference>
<accession>A0A6J3KQR1</accession>
<name>A0A6J3KQR1_9HYME</name>
<dbReference type="InterPro" id="IPR035437">
    <property type="entry name" value="SNase_OB-fold_sf"/>
</dbReference>
<reference evidence="4" key="1">
    <citation type="submission" date="2025-08" db="UniProtKB">
        <authorList>
            <consortium name="RefSeq"/>
        </authorList>
    </citation>
    <scope>IDENTIFICATION</scope>
    <source>
        <tissue evidence="4">Muscle</tissue>
    </source>
</reference>
<dbReference type="InterPro" id="IPR002999">
    <property type="entry name" value="Tudor"/>
</dbReference>
<feature type="compositionally biased region" description="Basic and acidic residues" evidence="1">
    <location>
        <begin position="794"/>
        <end position="807"/>
    </location>
</feature>
<dbReference type="PANTHER" id="PTHR22948">
    <property type="entry name" value="TUDOR DOMAIN CONTAINING PROTEIN"/>
    <property type="match status" value="1"/>
</dbReference>
<feature type="domain" description="Tudor" evidence="2">
    <location>
        <begin position="1854"/>
        <end position="1912"/>
    </location>
</feature>
<evidence type="ECO:0000313" key="3">
    <source>
        <dbReference type="Proteomes" id="UP000504631"/>
    </source>
</evidence>
<dbReference type="GeneID" id="117236635"/>
<dbReference type="Pfam" id="PF00567">
    <property type="entry name" value="TUDOR"/>
    <property type="match status" value="10"/>
</dbReference>
<proteinExistence type="predicted"/>
<evidence type="ECO:0000259" key="2">
    <source>
        <dbReference type="PROSITE" id="PS50304"/>
    </source>
</evidence>
<dbReference type="CDD" id="cd20379">
    <property type="entry name" value="Tudor_dTUD-like"/>
    <property type="match status" value="1"/>
</dbReference>
<dbReference type="GO" id="GO:0005737">
    <property type="term" value="C:cytoplasm"/>
    <property type="evidence" value="ECO:0007669"/>
    <property type="project" value="UniProtKB-ARBA"/>
</dbReference>
<dbReference type="PROSITE" id="PS50304">
    <property type="entry name" value="TUDOR"/>
    <property type="match status" value="10"/>
</dbReference>
<sequence>MSIKQNSELIIFVTHIESCHTFLRIWGQIDKNSATCVERMILPLVEQFTRRQNCVKTQSNSLRINALCCAKFQNDGYYRARIKHINNIDNTVLLHFIDYGNLELLPIQEIHLLDDIPGSESLQSFPPVAFQFTLMHLLPVNGHWSNKVIESIQKTLRYNEYKIVIHTITNSDNFIKLVYNDEDFTEFLIRRYIAKKATLLEMYSSRGITDPELLLYEKNLSSLHSAENEVQEFQQNGCSCCAAQQKHTMHASVQEALVFKSRILDVSSKHDVYVSFVEDGPYKFSVQLQSTTQVLRVLMRDINSHPLEPLQEPPLPGSVCLGRYTRDKVLCRAVVMSVMENKCKLYYVDFGHTEVLPYTDIFKLPPHFINPRVLSIRFTLSGVHELNVTDTMKEYFKQVLAGKLLVLHVCPPEGPPLVQYGDLYDNGKNIKDILREAFPPPVMLKSINCFTYQTPKSLSVEDVVNVYVSFVESYKKFFVRLEDYVPSLELIMNDLADFCTTAPTLTLAELKIGLPCAALYDNQWYRAQILDINGEKLRVLYVDYGNEETVTLRSLRSIRANLVKTLPAQAIKCTLHGHRVIQPTQETHDRFESYTLEKRFHIKVIDITSNGLVVDLYEKEHNMNILSELFHIVPIEHVRNQYSFKLILKSVENEDVNKWFKKNQSISLHQTHNSSSDQEMNKFKIFKNESSSHFHHNDSQNERFNRDESSNNRSTKDKWSNRHDGNDSSKIGKGTRGNRNRASDTSFKGNTKYGKSSTNRGSYSRRGGISERMQSNKFSDRNNDGNYKSGKTNSDYHDSNRSKERKGQGYRLVQNKLNVANYTCNENLQNSMKHKNDFYIPHHTITTGIIKPSEVVVINNLCDFFVQLNSDYIALETMMENMALVYENGGRLLLECNMFCDAYCVAQYSKDRKWYRAVIKSIREDDVTVQFIDYGNIETIEYGKIKTIQKEFLELPKQAIHCKLFGVKDDNIDSKKIEAFENLVINKTVEAEFISEENGMYSVLLKRMTDNGQTEIFINREFCEDIELTKENITEWSTIPYTPGTKKDVIITWFTNPNNFYCQILDNENEFKFMMNEIQRIYVTKKPISYTLQVGSPVVAIFSDDGAFYRAEIIELNKLNGHLIQYIDFGNSAIVDPQNIYPVEKELMRLPKQAVQCSLLNVAPLDGSNWSEANTKEIDNCFNVDNCTCVFHDKKDNKYLISLINNGDDVAKMLAKLNLASLSNSDNNTSKPIIKSNIKRVDINLLNGQALRVKVSSVQNMSEFYVQLPSATECEDIINTYMADKNPEVMQRLSTHEICPGTGCLVDSNGVWRRAVISSRSQSTGFNVKFIDTGKYHEILSDSVLALPGELSVMQYQSIECSLVRNTISETNTKFKETIEGKEVIIKVEEIDNNRLIVKLFDLNGYKINIPERSDEKILPICPLPILSSTQKVIAIYIEHSGSIWLKFTENHPMEENLLHTLNKYYPISGKLWKPEYGRLCAVRSSNGQWYRARVIGISEKRGIYINYIDFGNSAFMPHNRVMMLDSRFYTPHQLAINVSLSVIIKGTVFEQSNILEHHLRGKGLTCVFHNVNKRWVVELLYNGEKFSSKFRSLNLISEKKIYGPTEATIYNMTEGCKYKVSVSYADSPSQFWLRREDDYSDLHSKHTQLQQDALTFPEIDGILEEGSLCIVSNNINGYWYRAQVLDADEDITTVRLIDLGSTDIINNKSGKIRQLPDEWKEIKGYAVKCRLDVIPAEAEDWNSAICKRFESLVKVESVEAMVIANSVPKRVDLLINGKSVSEMLVENHYAVKIHTEEELIDEIVDLELDPYSAFVSHINSPNEFWVQEEKSIGDLEIMADRFIVAHLFSKVDEIKENLLCVAKYPDDECWYRARVVSHSDSVTEVIYIDYGNSATSTEIRALPVDLVDVPPLSRKCRLIMPEGITKWSEKACKEFVRLSGEGAAIFLLDVIDEGETSLVKLTLNGKNVTDILAKFCEPPIIEKRLSPLGEANSSNVFVSCINSPNEFWIQAESNTTDLNIMLERLQAAPSFLPLSIFDIDTICAAKYLENGQWRRAKILSHSEEGTAVLCIDYGNITITNETRTLPADIINVPPLSKCCALKKPNSINSWPLDACTIFEELAAGGKTMFQCEILDDTSNLLSVKLSFDGKNITDILVPFVENISEDAAIKGVNETNKGEDVDINRLPEGSESKNQEMEENIDNLCLNTDYVVELTVDEIVQNMEMDKPREDEDTFNDHNNSIVTNKIDKITENLEHLKAQAEIETYSDKNEMQDIKIHGGVETVSEEVLSSTIQNVTLSTISDSSDTKSGLEDVRKEQDNVIISKSQICNTEMEISEPNINIQCSENVKDGNTSNLKEFVRKQSVETLGETTGKDTSISVLKEETNILKLTLETKKSSNKDCYTRDTDEVNVKVSKSYCDVSSRIMHRYSNRHDEPLIYVIISEKITDRQDDDPKISE</sequence>
<dbReference type="SMART" id="SM00333">
    <property type="entry name" value="TUDOR"/>
    <property type="match status" value="10"/>
</dbReference>
<feature type="compositionally biased region" description="Basic and acidic residues" evidence="1">
    <location>
        <begin position="691"/>
        <end position="727"/>
    </location>
</feature>
<feature type="region of interest" description="Disordered" evidence="1">
    <location>
        <begin position="691"/>
        <end position="810"/>
    </location>
</feature>
<feature type="compositionally biased region" description="Polar residues" evidence="1">
    <location>
        <begin position="784"/>
        <end position="793"/>
    </location>
</feature>
<feature type="domain" description="Tudor" evidence="2">
    <location>
        <begin position="897"/>
        <end position="955"/>
    </location>
</feature>
<evidence type="ECO:0000313" key="4">
    <source>
        <dbReference type="RefSeq" id="XP_033355658.1"/>
    </source>
</evidence>
<dbReference type="Proteomes" id="UP000504631">
    <property type="component" value="Unplaced"/>
</dbReference>
<feature type="compositionally biased region" description="Polar residues" evidence="1">
    <location>
        <begin position="743"/>
        <end position="762"/>
    </location>
</feature>
<feature type="domain" description="Tudor" evidence="2">
    <location>
        <begin position="61"/>
        <end position="120"/>
    </location>
</feature>
<dbReference type="Gene3D" id="2.30.30.140">
    <property type="match status" value="10"/>
</dbReference>
<dbReference type="FunFam" id="2.30.30.140:FF:000018">
    <property type="entry name" value="Serine/threonine-protein kinase 31"/>
    <property type="match status" value="2"/>
</dbReference>
<feature type="domain" description="Tudor" evidence="2">
    <location>
        <begin position="1297"/>
        <end position="1354"/>
    </location>
</feature>
<keyword evidence="3" id="KW-1185">Reference proteome</keyword>